<protein>
    <submittedName>
        <fullName evidence="1">Uncharacterized protein</fullName>
    </submittedName>
</protein>
<dbReference type="EMBL" id="CP042433">
    <property type="protein sequence ID" value="QEC55308.1"/>
    <property type="molecule type" value="Genomic_DNA"/>
</dbReference>
<reference evidence="1 2" key="1">
    <citation type="journal article" date="2015" name="Int. J. Syst. Evol. Microbiol.">
        <title>Flavisolibacter ginsenosidimutans sp. nov., with ginsenoside-converting activity isolated from soil used for cultivating ginseng.</title>
        <authorList>
            <person name="Zhao Y."/>
            <person name="Liu Q."/>
            <person name="Kang M.S."/>
            <person name="Jin F."/>
            <person name="Yu H."/>
            <person name="Im W.T."/>
        </authorList>
    </citation>
    <scope>NUCLEOTIDE SEQUENCE [LARGE SCALE GENOMIC DNA]</scope>
    <source>
        <strain evidence="1 2">Gsoil 636</strain>
    </source>
</reference>
<sequence length="339" mass="38540">MKWKLFGVLLFGYHLTFGQNYPKEYFLLKQKVESFVVRKDYKGAATVYSEIFNLIGSKATNDDRMIAACFWARANFPDSAFTQLEIVASNGRYVDFDFTSSGNLNSLHNDKRWPEFVDRIKKFDLPSLCTHTYNPPSPIPIVFTVDPKSIYFKSDTYGDYLNDFDNVSSVSTHAYNLRILRSDKGEFSKRSLILDLRQPVINSGATSQGVIKDSVASFHVFYKFDTTVRPWVVYNFRDMPIGSTIISPRTEIFVHINGNSNKLQLGYWGLGDCNEKDGKGMRNGGEGTTGVQVTRNSESEYTIEAQDGSIGRLWDITNPPFSIDKGLFKTGFLIHLKYQ</sequence>
<dbReference type="OrthoDB" id="1164858at2"/>
<dbReference type="Proteomes" id="UP000321204">
    <property type="component" value="Chromosome"/>
</dbReference>
<dbReference type="KEGG" id="fgg:FSB75_05100"/>
<organism evidence="1 2">
    <name type="scientific">Flavisolibacter ginsenosidimutans</name>
    <dbReference type="NCBI Taxonomy" id="661481"/>
    <lineage>
        <taxon>Bacteria</taxon>
        <taxon>Pseudomonadati</taxon>
        <taxon>Bacteroidota</taxon>
        <taxon>Chitinophagia</taxon>
        <taxon>Chitinophagales</taxon>
        <taxon>Chitinophagaceae</taxon>
        <taxon>Flavisolibacter</taxon>
    </lineage>
</organism>
<name>A0A5B8UFN2_9BACT</name>
<accession>A0A5B8UFN2</accession>
<dbReference type="AlphaFoldDB" id="A0A5B8UFN2"/>
<proteinExistence type="predicted"/>
<dbReference type="RefSeq" id="WP_146783739.1">
    <property type="nucleotide sequence ID" value="NZ_BAABIO010000002.1"/>
</dbReference>
<evidence type="ECO:0000313" key="1">
    <source>
        <dbReference type="EMBL" id="QEC55308.1"/>
    </source>
</evidence>
<keyword evidence="2" id="KW-1185">Reference proteome</keyword>
<gene>
    <name evidence="1" type="ORF">FSB75_05100</name>
</gene>
<evidence type="ECO:0000313" key="2">
    <source>
        <dbReference type="Proteomes" id="UP000321204"/>
    </source>
</evidence>